<dbReference type="AlphaFoldDB" id="A0A6A5TYG8"/>
<dbReference type="SUPFAM" id="SSF49785">
    <property type="entry name" value="Galactose-binding domain-like"/>
    <property type="match status" value="1"/>
</dbReference>
<gene>
    <name evidence="2" type="ORF">CC80DRAFT_492721</name>
</gene>
<dbReference type="EMBL" id="ML976993">
    <property type="protein sequence ID" value="KAF1955746.1"/>
    <property type="molecule type" value="Genomic_DNA"/>
</dbReference>
<evidence type="ECO:0000313" key="3">
    <source>
        <dbReference type="Proteomes" id="UP000800035"/>
    </source>
</evidence>
<organism evidence="2 3">
    <name type="scientific">Byssothecium circinans</name>
    <dbReference type="NCBI Taxonomy" id="147558"/>
    <lineage>
        <taxon>Eukaryota</taxon>
        <taxon>Fungi</taxon>
        <taxon>Dikarya</taxon>
        <taxon>Ascomycota</taxon>
        <taxon>Pezizomycotina</taxon>
        <taxon>Dothideomycetes</taxon>
        <taxon>Pleosporomycetidae</taxon>
        <taxon>Pleosporales</taxon>
        <taxon>Massarineae</taxon>
        <taxon>Massarinaceae</taxon>
        <taxon>Byssothecium</taxon>
    </lineage>
</organism>
<dbReference type="GO" id="GO:0008239">
    <property type="term" value="F:dipeptidyl-peptidase activity"/>
    <property type="evidence" value="ECO:0007669"/>
    <property type="project" value="InterPro"/>
</dbReference>
<protein>
    <submittedName>
        <fullName evidence="2">Peptidase S15/CocE/NonD</fullName>
    </submittedName>
</protein>
<keyword evidence="3" id="KW-1185">Reference proteome</keyword>
<sequence>MEIPHDKKWIRWSSNQEWYELYCVDHSDKELHKYFDKYLRDVDNDWEKTPKVRWSALQFGDREAIDDIEFADFPVPGTEYRELHLSSSGLSEQLVSKDGIVTYNSEDSNSVADFTYTFPQKSRLIGLPKAVLYMSAPSHNDLNVFVILRKRDKNGKLLMHLCFPFSAIPKAYKSIDDIPEKERASLNLHMGSVGVLRASHRKFDLERSIHPQFPFHPHDVEEKITPGEVVKLEIGIWSMGIDFDEGESISVQVSGSFPSIAEYAAFSKPRPEEEKNKGEHRIHCGPQTPSRVILPFVPL</sequence>
<dbReference type="Gene3D" id="2.60.120.260">
    <property type="entry name" value="Galactose-binding domain-like"/>
    <property type="match status" value="1"/>
</dbReference>
<dbReference type="Pfam" id="PF08530">
    <property type="entry name" value="PepX_C"/>
    <property type="match status" value="1"/>
</dbReference>
<dbReference type="Gene3D" id="3.40.50.1820">
    <property type="entry name" value="alpha/beta hydrolase"/>
    <property type="match status" value="1"/>
</dbReference>
<evidence type="ECO:0000313" key="2">
    <source>
        <dbReference type="EMBL" id="KAF1955746.1"/>
    </source>
</evidence>
<dbReference type="InterPro" id="IPR013736">
    <property type="entry name" value="Xaa-Pro_dipept_C"/>
</dbReference>
<feature type="domain" description="Xaa-Pro dipeptidyl-peptidase C-terminal" evidence="1">
    <location>
        <begin position="32"/>
        <end position="293"/>
    </location>
</feature>
<proteinExistence type="predicted"/>
<dbReference type="InterPro" id="IPR008979">
    <property type="entry name" value="Galactose-bd-like_sf"/>
</dbReference>
<dbReference type="Proteomes" id="UP000800035">
    <property type="component" value="Unassembled WGS sequence"/>
</dbReference>
<accession>A0A6A5TYG8</accession>
<reference evidence="2" key="1">
    <citation type="journal article" date="2020" name="Stud. Mycol.">
        <title>101 Dothideomycetes genomes: a test case for predicting lifestyles and emergence of pathogens.</title>
        <authorList>
            <person name="Haridas S."/>
            <person name="Albert R."/>
            <person name="Binder M."/>
            <person name="Bloem J."/>
            <person name="Labutti K."/>
            <person name="Salamov A."/>
            <person name="Andreopoulos B."/>
            <person name="Baker S."/>
            <person name="Barry K."/>
            <person name="Bills G."/>
            <person name="Bluhm B."/>
            <person name="Cannon C."/>
            <person name="Castanera R."/>
            <person name="Culley D."/>
            <person name="Daum C."/>
            <person name="Ezra D."/>
            <person name="Gonzalez J."/>
            <person name="Henrissat B."/>
            <person name="Kuo A."/>
            <person name="Liang C."/>
            <person name="Lipzen A."/>
            <person name="Lutzoni F."/>
            <person name="Magnuson J."/>
            <person name="Mondo S."/>
            <person name="Nolan M."/>
            <person name="Ohm R."/>
            <person name="Pangilinan J."/>
            <person name="Park H.-J."/>
            <person name="Ramirez L."/>
            <person name="Alfaro M."/>
            <person name="Sun H."/>
            <person name="Tritt A."/>
            <person name="Yoshinaga Y."/>
            <person name="Zwiers L.-H."/>
            <person name="Turgeon B."/>
            <person name="Goodwin S."/>
            <person name="Spatafora J."/>
            <person name="Crous P."/>
            <person name="Grigoriev I."/>
        </authorList>
    </citation>
    <scope>NUCLEOTIDE SEQUENCE</scope>
    <source>
        <strain evidence="2">CBS 675.92</strain>
    </source>
</reference>
<dbReference type="InterPro" id="IPR029058">
    <property type="entry name" value="AB_hydrolase_fold"/>
</dbReference>
<dbReference type="OrthoDB" id="2578740at2759"/>
<name>A0A6A5TYG8_9PLEO</name>
<evidence type="ECO:0000259" key="1">
    <source>
        <dbReference type="SMART" id="SM00939"/>
    </source>
</evidence>
<dbReference type="SMART" id="SM00939">
    <property type="entry name" value="PepX_C"/>
    <property type="match status" value="1"/>
</dbReference>